<feature type="compositionally biased region" description="Basic and acidic residues" evidence="4">
    <location>
        <begin position="220"/>
        <end position="230"/>
    </location>
</feature>
<feature type="domain" description="PLD phosphodiesterase" evidence="5">
    <location>
        <begin position="556"/>
        <end position="591"/>
    </location>
</feature>
<dbReference type="EMBL" id="ML977637">
    <property type="protein sequence ID" value="KAF1995562.1"/>
    <property type="molecule type" value="Genomic_DNA"/>
</dbReference>
<feature type="site" description="Interaction with DNA" evidence="3">
    <location>
        <position position="588"/>
    </location>
</feature>
<evidence type="ECO:0000313" key="6">
    <source>
        <dbReference type="EMBL" id="KAF1995562.1"/>
    </source>
</evidence>
<accession>A0A6A5W0V8</accession>
<dbReference type="Gene3D" id="3.30.870.10">
    <property type="entry name" value="Endonuclease Chain A"/>
    <property type="match status" value="2"/>
</dbReference>
<sequence length="665" mass="73844">MALSDDEDEQLQLAIALSKQHPSDTPPSTAPVTNLGDSSDDNDDDELQRAVELSKRHLTNTAPSTAPVIDLVDSDAETEDENEHPGFSAVAPVNLVDDEDEDEDFKRAIALSLQDQGHAESSVQTELEVRPGTCEVKTSADIPTTQKVITTNFLGLDRKAMEQERLARMGKRKREDEPEKPSKMVVRKMSPDRDVAVVERLATKDSQGTDSIPDPKSTSKKAEESQDHSSLRYPKGVVKRTWAFKHPRTNDIKIEELVQKETLKIAVLSSFDFDAEWAYEKIDPYKHKQVWIMNAKGKDIQDNWRETAVTSRVPNLRVHFPPMEGSIQKMHSKLMLLIHGEHMRIVVPTANWTKYDWGETNKTPGGHMWQGAVMENSAFIVDVPRRKDGEIGNSEDLTGFGKQLLQFLEAQELSENVSRGILKFDLSSTQHLGFVHSIGGSHSDGADKRTGFPGLRTTLRRLGLAGAAQLEIDYASSSLGALNPTFLKQMYEAAGGAAISETEVLKRWRIYFPSKQTVEQSTGGADCGGTITLNRAYWNAATFPKQCLREYKSTRSGVLSHNKILLARGTLKDGKPFAWAYVGSANLSESAWGRQKVLKSGKLGKLVIPNWECGVVVPVPGEVLEKLELGKGEVPPMSVFEGTIEVPFQYPGEEYGGKEPWFFRD</sequence>
<feature type="active site" description="Nucleophile" evidence="1">
    <location>
        <position position="331"/>
    </location>
</feature>
<feature type="active site" description="Proton donor/acceptor" evidence="1">
    <location>
        <position position="561"/>
    </location>
</feature>
<evidence type="ECO:0000313" key="7">
    <source>
        <dbReference type="Proteomes" id="UP000799779"/>
    </source>
</evidence>
<dbReference type="CDD" id="cd09122">
    <property type="entry name" value="PLDc_Tdp1_1"/>
    <property type="match status" value="1"/>
</dbReference>
<proteinExistence type="predicted"/>
<evidence type="ECO:0000256" key="1">
    <source>
        <dbReference type="PIRSR" id="PIRSR610347-1"/>
    </source>
</evidence>
<feature type="region of interest" description="Disordered" evidence="4">
    <location>
        <begin position="165"/>
        <end position="232"/>
    </location>
</feature>
<dbReference type="Pfam" id="PF02809">
    <property type="entry name" value="UIM"/>
    <property type="match status" value="3"/>
</dbReference>
<dbReference type="OrthoDB" id="47785at2759"/>
<dbReference type="AlphaFoldDB" id="A0A6A5W0V8"/>
<dbReference type="SMART" id="SM00726">
    <property type="entry name" value="UIM"/>
    <property type="match status" value="3"/>
</dbReference>
<feature type="binding site" evidence="2">
    <location>
        <position position="333"/>
    </location>
    <ligand>
        <name>substrate</name>
    </ligand>
</feature>
<dbReference type="GO" id="GO:0017005">
    <property type="term" value="F:3'-tyrosyl-DNA phosphodiesterase activity"/>
    <property type="evidence" value="ECO:0007669"/>
    <property type="project" value="TreeGrafter"/>
</dbReference>
<dbReference type="PANTHER" id="PTHR12415">
    <property type="entry name" value="TYROSYL-DNA PHOSPHODIESTERASE 1"/>
    <property type="match status" value="1"/>
</dbReference>
<dbReference type="Gene3D" id="6.10.140.100">
    <property type="match status" value="1"/>
</dbReference>
<dbReference type="Proteomes" id="UP000799779">
    <property type="component" value="Unassembled WGS sequence"/>
</dbReference>
<dbReference type="SUPFAM" id="SSF56024">
    <property type="entry name" value="Phospholipase D/nuclease"/>
    <property type="match status" value="2"/>
</dbReference>
<keyword evidence="7" id="KW-1185">Reference proteome</keyword>
<dbReference type="InterPro" id="IPR001736">
    <property type="entry name" value="PLipase_D/transphosphatidylase"/>
</dbReference>
<evidence type="ECO:0000256" key="2">
    <source>
        <dbReference type="PIRSR" id="PIRSR610347-2"/>
    </source>
</evidence>
<evidence type="ECO:0000256" key="3">
    <source>
        <dbReference type="PIRSR" id="PIRSR610347-3"/>
    </source>
</evidence>
<feature type="compositionally biased region" description="Basic and acidic residues" evidence="4">
    <location>
        <begin position="165"/>
        <end position="182"/>
    </location>
</feature>
<evidence type="ECO:0000256" key="4">
    <source>
        <dbReference type="SAM" id="MobiDB-lite"/>
    </source>
</evidence>
<reference evidence="6" key="1">
    <citation type="journal article" date="2020" name="Stud. Mycol.">
        <title>101 Dothideomycetes genomes: a test case for predicting lifestyles and emergence of pathogens.</title>
        <authorList>
            <person name="Haridas S."/>
            <person name="Albert R."/>
            <person name="Binder M."/>
            <person name="Bloem J."/>
            <person name="Labutti K."/>
            <person name="Salamov A."/>
            <person name="Andreopoulos B."/>
            <person name="Baker S."/>
            <person name="Barry K."/>
            <person name="Bills G."/>
            <person name="Bluhm B."/>
            <person name="Cannon C."/>
            <person name="Castanera R."/>
            <person name="Culley D."/>
            <person name="Daum C."/>
            <person name="Ezra D."/>
            <person name="Gonzalez J."/>
            <person name="Henrissat B."/>
            <person name="Kuo A."/>
            <person name="Liang C."/>
            <person name="Lipzen A."/>
            <person name="Lutzoni F."/>
            <person name="Magnuson J."/>
            <person name="Mondo S."/>
            <person name="Nolan M."/>
            <person name="Ohm R."/>
            <person name="Pangilinan J."/>
            <person name="Park H.-J."/>
            <person name="Ramirez L."/>
            <person name="Alfaro M."/>
            <person name="Sun H."/>
            <person name="Tritt A."/>
            <person name="Yoshinaga Y."/>
            <person name="Zwiers L.-H."/>
            <person name="Turgeon B."/>
            <person name="Goodwin S."/>
            <person name="Spatafora J."/>
            <person name="Crous P."/>
            <person name="Grigoriev I."/>
        </authorList>
    </citation>
    <scope>NUCLEOTIDE SEQUENCE</scope>
    <source>
        <strain evidence="6">CBS 123094</strain>
    </source>
</reference>
<feature type="compositionally biased region" description="Basic and acidic residues" evidence="4">
    <location>
        <begin position="189"/>
        <end position="203"/>
    </location>
</feature>
<dbReference type="PROSITE" id="PS50330">
    <property type="entry name" value="UIM"/>
    <property type="match status" value="2"/>
</dbReference>
<feature type="binding site" evidence="2">
    <location>
        <position position="563"/>
    </location>
    <ligand>
        <name>substrate</name>
    </ligand>
</feature>
<dbReference type="GO" id="GO:0003697">
    <property type="term" value="F:single-stranded DNA binding"/>
    <property type="evidence" value="ECO:0007669"/>
    <property type="project" value="TreeGrafter"/>
</dbReference>
<dbReference type="InterPro" id="IPR010347">
    <property type="entry name" value="Tdp1"/>
</dbReference>
<dbReference type="PANTHER" id="PTHR12415:SF4">
    <property type="entry name" value="TYROSYL-DNA PHOSPHODIESTERASE DOMAIN-CONTAINING PROTEIN"/>
    <property type="match status" value="1"/>
</dbReference>
<protein>
    <submittedName>
        <fullName evidence="6">Phospholipase D/nuclease</fullName>
    </submittedName>
</protein>
<feature type="compositionally biased region" description="Acidic residues" evidence="4">
    <location>
        <begin position="72"/>
        <end position="82"/>
    </location>
</feature>
<feature type="region of interest" description="Disordered" evidence="4">
    <location>
        <begin position="17"/>
        <end position="100"/>
    </location>
</feature>
<dbReference type="Pfam" id="PF06087">
    <property type="entry name" value="Tyr-DNA_phospho"/>
    <property type="match status" value="1"/>
</dbReference>
<dbReference type="GO" id="GO:0006281">
    <property type="term" value="P:DNA repair"/>
    <property type="evidence" value="ECO:0007669"/>
    <property type="project" value="InterPro"/>
</dbReference>
<dbReference type="GO" id="GO:0003690">
    <property type="term" value="F:double-stranded DNA binding"/>
    <property type="evidence" value="ECO:0007669"/>
    <property type="project" value="TreeGrafter"/>
</dbReference>
<organism evidence="6 7">
    <name type="scientific">Amniculicola lignicola CBS 123094</name>
    <dbReference type="NCBI Taxonomy" id="1392246"/>
    <lineage>
        <taxon>Eukaryota</taxon>
        <taxon>Fungi</taxon>
        <taxon>Dikarya</taxon>
        <taxon>Ascomycota</taxon>
        <taxon>Pezizomycotina</taxon>
        <taxon>Dothideomycetes</taxon>
        <taxon>Pleosporomycetidae</taxon>
        <taxon>Pleosporales</taxon>
        <taxon>Amniculicolaceae</taxon>
        <taxon>Amniculicola</taxon>
    </lineage>
</organism>
<name>A0A6A5W0V8_9PLEO</name>
<dbReference type="PROSITE" id="PS50035">
    <property type="entry name" value="PLD"/>
    <property type="match status" value="1"/>
</dbReference>
<dbReference type="InterPro" id="IPR003903">
    <property type="entry name" value="UIM_dom"/>
</dbReference>
<dbReference type="GO" id="GO:0005634">
    <property type="term" value="C:nucleus"/>
    <property type="evidence" value="ECO:0007669"/>
    <property type="project" value="InterPro"/>
</dbReference>
<evidence type="ECO:0000259" key="5">
    <source>
        <dbReference type="PROSITE" id="PS50035"/>
    </source>
</evidence>
<gene>
    <name evidence="6" type="ORF">P154DRAFT_623916</name>
</gene>